<dbReference type="Proteomes" id="UP001251870">
    <property type="component" value="Unassembled WGS sequence"/>
</dbReference>
<keyword evidence="3" id="KW-1185">Reference proteome</keyword>
<accession>A0ABU2DTY3</accession>
<evidence type="ECO:0000313" key="3">
    <source>
        <dbReference type="Proteomes" id="UP001251870"/>
    </source>
</evidence>
<dbReference type="PANTHER" id="PTHR43135:SF3">
    <property type="entry name" value="ALPHA-D-RIBOSE 1-METHYLPHOSPHONATE 5-TRIPHOSPHATE DIPHOSPHATASE"/>
    <property type="match status" value="1"/>
</dbReference>
<dbReference type="PANTHER" id="PTHR43135">
    <property type="entry name" value="ALPHA-D-RIBOSE 1-METHYLPHOSPHONATE 5-TRIPHOSPHATE DIPHOSPHATASE"/>
    <property type="match status" value="1"/>
</dbReference>
<dbReference type="Pfam" id="PF07969">
    <property type="entry name" value="Amidohydro_3"/>
    <property type="match status" value="1"/>
</dbReference>
<dbReference type="Gene3D" id="3.30.1490.130">
    <property type="entry name" value="D-aminoacylase. Domain 3"/>
    <property type="match status" value="1"/>
</dbReference>
<dbReference type="InterPro" id="IPR013108">
    <property type="entry name" value="Amidohydro_3"/>
</dbReference>
<feature type="domain" description="Amidohydrolase 3" evidence="1">
    <location>
        <begin position="47"/>
        <end position="511"/>
    </location>
</feature>
<dbReference type="Gene3D" id="2.30.40.10">
    <property type="entry name" value="Urease, subunit C, domain 1"/>
    <property type="match status" value="1"/>
</dbReference>
<reference evidence="2 3" key="1">
    <citation type="submission" date="2023-09" db="EMBL/GenBank/DDBJ databases">
        <title>Description of three actinobacteria isolated from air of manufacturing shop in a pharmaceutical factory.</title>
        <authorList>
            <person name="Zhang D.-F."/>
        </authorList>
    </citation>
    <scope>NUCLEOTIDE SEQUENCE [LARGE SCALE GENOMIC DNA]</scope>
    <source>
        <strain evidence="2 3">LY-0111</strain>
    </source>
</reference>
<dbReference type="EMBL" id="JAVKGR010000013">
    <property type="protein sequence ID" value="MDR8019953.1"/>
    <property type="molecule type" value="Genomic_DNA"/>
</dbReference>
<keyword evidence="2" id="KW-0378">Hydrolase</keyword>
<dbReference type="SUPFAM" id="SSF51338">
    <property type="entry name" value="Composite domain of metallo-dependent hydrolases"/>
    <property type="match status" value="1"/>
</dbReference>
<evidence type="ECO:0000313" key="2">
    <source>
        <dbReference type="EMBL" id="MDR8019953.1"/>
    </source>
</evidence>
<dbReference type="Gene3D" id="3.20.20.140">
    <property type="entry name" value="Metal-dependent hydrolases"/>
    <property type="match status" value="1"/>
</dbReference>
<comment type="caution">
    <text evidence="2">The sequence shown here is derived from an EMBL/GenBank/DDBJ whole genome shotgun (WGS) entry which is preliminary data.</text>
</comment>
<dbReference type="InterPro" id="IPR011059">
    <property type="entry name" value="Metal-dep_hydrolase_composite"/>
</dbReference>
<protein>
    <submittedName>
        <fullName evidence="2">D-aminoacylase</fullName>
        <ecNumber evidence="2">3.5.1.-</ecNumber>
    </submittedName>
</protein>
<sequence length="529" mass="57437">MDSTVLRGAAVVDGTGRPAEPADVLISGDRIAAIAGPGSIPTDGVSRVLDLSGLTVMPGFIDSHAHSDNAALLDYTDASKTAQGVTTEINGNCGFTLAPRAAENIEGFQSLVRRIFPEHDWCWSTYPQFLEHIAEAGLPTNFASLIGHNTLRIAAMGLEERPPSLQERHIMRRELDEALAAGAVGLSTGLVYPPGVYSRTQEIVELASALPATAVYASHMRNEGQHLRRSIDETLSVAEQAGVRCHLSHLKVADRRQWGAMAEVVEGLHHHRAAGVHITQDVYPYTAASTMLTALLPPWMHAGGTRPLLERLRSAGCREQIRAQIADPTADFENYALAAGWENIVVSSSGTQRYDGASLAQIAHLRGQDPVDALADLLIEEELRATMIMHIMAEEDLQRALADPQTMIGSDGLPQGTGGRPHPRAFGSFTRVLDVYVRQRGLLELEEAVRRMTSLVADTFCLPGRGRVREGHFADLVAVDLEGLEDRATYAEPQAPPRGIEHVWLNGEPVVDSGRPTRRRAGRVLRARH</sequence>
<dbReference type="InterPro" id="IPR051781">
    <property type="entry name" value="Metallo-dep_Hydrolase"/>
</dbReference>
<dbReference type="EC" id="3.5.1.-" evidence="2"/>
<dbReference type="RefSeq" id="WP_310548940.1">
    <property type="nucleotide sequence ID" value="NZ_JAVKGR010000013.1"/>
</dbReference>
<dbReference type="SUPFAM" id="SSF51556">
    <property type="entry name" value="Metallo-dependent hydrolases"/>
    <property type="match status" value="1"/>
</dbReference>
<dbReference type="GO" id="GO:0016787">
    <property type="term" value="F:hydrolase activity"/>
    <property type="evidence" value="ECO:0007669"/>
    <property type="project" value="UniProtKB-KW"/>
</dbReference>
<name>A0ABU2DTY3_9MICC</name>
<proteinExistence type="predicted"/>
<dbReference type="CDD" id="cd01297">
    <property type="entry name" value="D-aminoacylase"/>
    <property type="match status" value="1"/>
</dbReference>
<gene>
    <name evidence="2" type="ORF">RIL96_10300</name>
</gene>
<organism evidence="2 3">
    <name type="scientific">Nesterenkonia aerolata</name>
    <dbReference type="NCBI Taxonomy" id="3074079"/>
    <lineage>
        <taxon>Bacteria</taxon>
        <taxon>Bacillati</taxon>
        <taxon>Actinomycetota</taxon>
        <taxon>Actinomycetes</taxon>
        <taxon>Micrococcales</taxon>
        <taxon>Micrococcaceae</taxon>
        <taxon>Nesterenkonia</taxon>
    </lineage>
</organism>
<evidence type="ECO:0000259" key="1">
    <source>
        <dbReference type="Pfam" id="PF07969"/>
    </source>
</evidence>
<dbReference type="InterPro" id="IPR023100">
    <property type="entry name" value="D-aminoacylase_insert_dom_sf"/>
</dbReference>
<dbReference type="InterPro" id="IPR032466">
    <property type="entry name" value="Metal_Hydrolase"/>
</dbReference>